<dbReference type="Proteomes" id="UP000236370">
    <property type="component" value="Unassembled WGS sequence"/>
</dbReference>
<organism evidence="1 2">
    <name type="scientific">Pan troglodytes</name>
    <name type="common">Chimpanzee</name>
    <dbReference type="NCBI Taxonomy" id="9598"/>
    <lineage>
        <taxon>Eukaryota</taxon>
        <taxon>Metazoa</taxon>
        <taxon>Chordata</taxon>
        <taxon>Craniata</taxon>
        <taxon>Vertebrata</taxon>
        <taxon>Euteleostomi</taxon>
        <taxon>Mammalia</taxon>
        <taxon>Eutheria</taxon>
        <taxon>Euarchontoglires</taxon>
        <taxon>Primates</taxon>
        <taxon>Haplorrhini</taxon>
        <taxon>Catarrhini</taxon>
        <taxon>Hominidae</taxon>
        <taxon>Pan</taxon>
    </lineage>
</organism>
<protein>
    <submittedName>
        <fullName evidence="1">DST isoform 23</fullName>
    </submittedName>
</protein>
<sequence length="176" mass="20596">QLNQQKMLVSEIEMKQSKMDECQKYAEQYSATVKDYELQTMTYRAMVDSQQKSPVKRRRMQSSADLIIQEFMDLRTRYTALVTLMTQYIKFAGDSLKRLEEEETAKNKQYDMHTEVTTLKQEKNPVPSAEEWMLEGCRASGGLKRGDFLKKGLEPETFQNFDGDHACSVRDDEFKF</sequence>
<dbReference type="AlphaFoldDB" id="A0A2J8P182"/>
<feature type="non-terminal residue" evidence="1">
    <location>
        <position position="176"/>
    </location>
</feature>
<feature type="non-terminal residue" evidence="1">
    <location>
        <position position="1"/>
    </location>
</feature>
<dbReference type="SUPFAM" id="SSF46966">
    <property type="entry name" value="Spectrin repeat"/>
    <property type="match status" value="1"/>
</dbReference>
<comment type="caution">
    <text evidence="1">The sequence shown here is derived from an EMBL/GenBank/DDBJ whole genome shotgun (WGS) entry which is preliminary data.</text>
</comment>
<proteinExistence type="predicted"/>
<dbReference type="InterPro" id="IPR043197">
    <property type="entry name" value="Plakin"/>
</dbReference>
<dbReference type="PANTHER" id="PTHR23169:SF24">
    <property type="entry name" value="DYSTONIN"/>
    <property type="match status" value="1"/>
</dbReference>
<name>A0A2J8P182_PANTR</name>
<reference evidence="1 2" key="1">
    <citation type="submission" date="2017-12" db="EMBL/GenBank/DDBJ databases">
        <title>High-resolution comparative analysis of great ape genomes.</title>
        <authorList>
            <person name="Pollen A."/>
            <person name="Hastie A."/>
            <person name="Hormozdiari F."/>
            <person name="Dougherty M."/>
            <person name="Liu R."/>
            <person name="Chaisson M."/>
            <person name="Hoppe E."/>
            <person name="Hill C."/>
            <person name="Pang A."/>
            <person name="Hillier L."/>
            <person name="Baker C."/>
            <person name="Armstrong J."/>
            <person name="Shendure J."/>
            <person name="Paten B."/>
            <person name="Wilson R."/>
            <person name="Chao H."/>
            <person name="Schneider V."/>
            <person name="Ventura M."/>
            <person name="Kronenberg Z."/>
            <person name="Murali S."/>
            <person name="Gordon D."/>
            <person name="Cantsilieris S."/>
            <person name="Munson K."/>
            <person name="Nelson B."/>
            <person name="Raja A."/>
            <person name="Underwood J."/>
            <person name="Diekhans M."/>
            <person name="Fiddes I."/>
            <person name="Haussler D."/>
            <person name="Eichler E."/>
        </authorList>
    </citation>
    <scope>NUCLEOTIDE SEQUENCE [LARGE SCALE GENOMIC DNA]</scope>
    <source>
        <strain evidence="1">Yerkes chimp pedigree #C0471</strain>
    </source>
</reference>
<gene>
    <name evidence="1" type="ORF">CK820_G0007481</name>
</gene>
<dbReference type="PANTHER" id="PTHR23169">
    <property type="entry name" value="ENVOPLAKIN"/>
    <property type="match status" value="1"/>
</dbReference>
<evidence type="ECO:0000313" key="2">
    <source>
        <dbReference type="Proteomes" id="UP000236370"/>
    </source>
</evidence>
<accession>A0A2J8P182</accession>
<dbReference type="GO" id="GO:0045104">
    <property type="term" value="P:intermediate filament cytoskeleton organization"/>
    <property type="evidence" value="ECO:0007669"/>
    <property type="project" value="InterPro"/>
</dbReference>
<dbReference type="EMBL" id="NBAG03000221">
    <property type="protein sequence ID" value="PNI77783.1"/>
    <property type="molecule type" value="Genomic_DNA"/>
</dbReference>
<evidence type="ECO:0000313" key="1">
    <source>
        <dbReference type="EMBL" id="PNI77783.1"/>
    </source>
</evidence>